<dbReference type="EMBL" id="BOQT01000018">
    <property type="protein sequence ID" value="GIN22555.1"/>
    <property type="molecule type" value="Genomic_DNA"/>
</dbReference>
<sequence length="65" mass="7624">MRLGSVVLWVDKINFNKFVRGEEFTSWTDESTHEKFQIIVPSSAVIYTQEKSEGVLIKCYPKNIW</sequence>
<comment type="caution">
    <text evidence="1">The sequence shown here is derived from an EMBL/GenBank/DDBJ whole genome shotgun (WGS) entry which is preliminary data.</text>
</comment>
<dbReference type="RefSeq" id="WP_212963674.1">
    <property type="nucleotide sequence ID" value="NZ_BOQT01000018.1"/>
</dbReference>
<accession>A0ABQ4KA03</accession>
<organism evidence="1 2">
    <name type="scientific">Siminovitchia fordii</name>
    <dbReference type="NCBI Taxonomy" id="254759"/>
    <lineage>
        <taxon>Bacteria</taxon>
        <taxon>Bacillati</taxon>
        <taxon>Bacillota</taxon>
        <taxon>Bacilli</taxon>
        <taxon>Bacillales</taxon>
        <taxon>Bacillaceae</taxon>
        <taxon>Siminovitchia</taxon>
    </lineage>
</organism>
<reference evidence="1 2" key="1">
    <citation type="submission" date="2021-03" db="EMBL/GenBank/DDBJ databases">
        <title>Antimicrobial resistance genes in bacteria isolated from Japanese honey, and their potential for conferring macrolide and lincosamide resistance in the American foulbrood pathogen Paenibacillus larvae.</title>
        <authorList>
            <person name="Okamoto M."/>
            <person name="Kumagai M."/>
            <person name="Kanamori H."/>
            <person name="Takamatsu D."/>
        </authorList>
    </citation>
    <scope>NUCLEOTIDE SEQUENCE [LARGE SCALE GENOMIC DNA]</scope>
    <source>
        <strain evidence="1 2">J1TS3</strain>
    </source>
</reference>
<protein>
    <submittedName>
        <fullName evidence="1">Uncharacterized protein</fullName>
    </submittedName>
</protein>
<gene>
    <name evidence="1" type="ORF">J1TS3_36890</name>
</gene>
<keyword evidence="2" id="KW-1185">Reference proteome</keyword>
<proteinExistence type="predicted"/>
<name>A0ABQ4KA03_9BACI</name>
<dbReference type="Proteomes" id="UP000680279">
    <property type="component" value="Unassembled WGS sequence"/>
</dbReference>
<evidence type="ECO:0000313" key="1">
    <source>
        <dbReference type="EMBL" id="GIN22555.1"/>
    </source>
</evidence>
<evidence type="ECO:0000313" key="2">
    <source>
        <dbReference type="Proteomes" id="UP000680279"/>
    </source>
</evidence>